<feature type="signal peptide" evidence="1">
    <location>
        <begin position="1"/>
        <end position="17"/>
    </location>
</feature>
<evidence type="ECO:0000313" key="3">
    <source>
        <dbReference type="Proteomes" id="UP000535937"/>
    </source>
</evidence>
<sequence>MKIPLKTLLVLVSFTSAACNSEADNRTPKDTLQTSYTRIDSCKETVQNDNAAFSILDCGKVGEHDLHITVQSPTIFTVRLKKGSAEAMSEFEELSGDLPLETGPVLEWYSDNHQPRFMVFRVSWGTDDEPFQMHERLVISYIAKDRICPLATVQVKSNKNANEKTRELIYDKFLSTTECPKTVLSF</sequence>
<proteinExistence type="predicted"/>
<dbReference type="PROSITE" id="PS51257">
    <property type="entry name" value="PROKAR_LIPOPROTEIN"/>
    <property type="match status" value="1"/>
</dbReference>
<dbReference type="RefSeq" id="WP_183460312.1">
    <property type="nucleotide sequence ID" value="NZ_JACHWZ010000010.1"/>
</dbReference>
<name>A0A7W4WCF6_9GAMM</name>
<keyword evidence="1" id="KW-0732">Signal</keyword>
<keyword evidence="3" id="KW-1185">Reference proteome</keyword>
<dbReference type="EMBL" id="JACHWZ010000010">
    <property type="protein sequence ID" value="MBB3061682.1"/>
    <property type="molecule type" value="Genomic_DNA"/>
</dbReference>
<feature type="chain" id="PRO_5031021117" description="Lipoprotein" evidence="1">
    <location>
        <begin position="18"/>
        <end position="186"/>
    </location>
</feature>
<reference evidence="2 3" key="1">
    <citation type="submission" date="2020-08" db="EMBL/GenBank/DDBJ databases">
        <title>Genomic Encyclopedia of Type Strains, Phase III (KMG-III): the genomes of soil and plant-associated and newly described type strains.</title>
        <authorList>
            <person name="Whitman W."/>
        </authorList>
    </citation>
    <scope>NUCLEOTIDE SEQUENCE [LARGE SCALE GENOMIC DNA]</scope>
    <source>
        <strain evidence="2 3">CECT 8799</strain>
    </source>
</reference>
<protein>
    <recommendedName>
        <fullName evidence="4">Lipoprotein</fullName>
    </recommendedName>
</protein>
<evidence type="ECO:0000313" key="2">
    <source>
        <dbReference type="EMBL" id="MBB3061682.1"/>
    </source>
</evidence>
<evidence type="ECO:0008006" key="4">
    <source>
        <dbReference type="Google" id="ProtNLM"/>
    </source>
</evidence>
<comment type="caution">
    <text evidence="2">The sequence shown here is derived from an EMBL/GenBank/DDBJ whole genome shotgun (WGS) entry which is preliminary data.</text>
</comment>
<gene>
    <name evidence="2" type="ORF">FHS09_002520</name>
</gene>
<accession>A0A7W4WCF6</accession>
<evidence type="ECO:0000256" key="1">
    <source>
        <dbReference type="SAM" id="SignalP"/>
    </source>
</evidence>
<organism evidence="2 3">
    <name type="scientific">Microbulbifer rhizosphaerae</name>
    <dbReference type="NCBI Taxonomy" id="1562603"/>
    <lineage>
        <taxon>Bacteria</taxon>
        <taxon>Pseudomonadati</taxon>
        <taxon>Pseudomonadota</taxon>
        <taxon>Gammaproteobacteria</taxon>
        <taxon>Cellvibrionales</taxon>
        <taxon>Microbulbiferaceae</taxon>
        <taxon>Microbulbifer</taxon>
    </lineage>
</organism>
<dbReference type="Proteomes" id="UP000535937">
    <property type="component" value="Unassembled WGS sequence"/>
</dbReference>
<dbReference type="AlphaFoldDB" id="A0A7W4WCF6"/>